<evidence type="ECO:0000256" key="7">
    <source>
        <dbReference type="ARBA" id="ARBA00023054"/>
    </source>
</evidence>
<feature type="coiled-coil region" evidence="12">
    <location>
        <begin position="260"/>
        <end position="508"/>
    </location>
</feature>
<dbReference type="GO" id="GO:0051301">
    <property type="term" value="P:cell division"/>
    <property type="evidence" value="ECO:0007669"/>
    <property type="project" value="UniProtKB-KW"/>
</dbReference>
<organism evidence="15 16">
    <name type="scientific">Coccomyxa viridis</name>
    <dbReference type="NCBI Taxonomy" id="1274662"/>
    <lineage>
        <taxon>Eukaryota</taxon>
        <taxon>Viridiplantae</taxon>
        <taxon>Chlorophyta</taxon>
        <taxon>core chlorophytes</taxon>
        <taxon>Trebouxiophyceae</taxon>
        <taxon>Trebouxiophyceae incertae sedis</taxon>
        <taxon>Coccomyxaceae</taxon>
        <taxon>Coccomyxa</taxon>
    </lineage>
</organism>
<dbReference type="GO" id="GO:0005634">
    <property type="term" value="C:nucleus"/>
    <property type="evidence" value="ECO:0007669"/>
    <property type="project" value="UniProtKB-SubCell"/>
</dbReference>
<keyword evidence="16" id="KW-1185">Reference proteome</keyword>
<dbReference type="PANTHER" id="PTHR18937:SF172">
    <property type="entry name" value="STRUCTURAL MAINTENANCE OF CHROMOSOMES PROTEIN"/>
    <property type="match status" value="1"/>
</dbReference>
<dbReference type="GO" id="GO:0007076">
    <property type="term" value="P:mitotic chromosome condensation"/>
    <property type="evidence" value="ECO:0007669"/>
    <property type="project" value="TreeGrafter"/>
</dbReference>
<dbReference type="InterPro" id="IPR003395">
    <property type="entry name" value="RecF/RecN/SMC_N"/>
</dbReference>
<keyword evidence="5" id="KW-0498">Mitosis</keyword>
<dbReference type="SUPFAM" id="SSF52540">
    <property type="entry name" value="P-loop containing nucleoside triphosphate hydrolases"/>
    <property type="match status" value="1"/>
</dbReference>
<keyword evidence="8" id="KW-0226">DNA condensation</keyword>
<name>A0AAV1IF49_9CHLO</name>
<protein>
    <recommendedName>
        <fullName evidence="11">Structural maintenance of chromosomes protein</fullName>
    </recommendedName>
</protein>
<dbReference type="GO" id="GO:0000796">
    <property type="term" value="C:condensin complex"/>
    <property type="evidence" value="ECO:0007669"/>
    <property type="project" value="TreeGrafter"/>
</dbReference>
<evidence type="ECO:0000256" key="2">
    <source>
        <dbReference type="ARBA" id="ARBA00006005"/>
    </source>
</evidence>
<gene>
    <name evidence="15" type="ORF">CVIRNUC_008920</name>
</gene>
<keyword evidence="4" id="KW-0547">Nucleotide-binding</keyword>
<keyword evidence="7 12" id="KW-0175">Coiled coil</keyword>
<comment type="similarity">
    <text evidence="2">Belongs to the SMC family. SMC4 subfamily.</text>
</comment>
<feature type="coiled-coil region" evidence="12">
    <location>
        <begin position="717"/>
        <end position="751"/>
    </location>
</feature>
<keyword evidence="6" id="KW-0067">ATP-binding</keyword>
<dbReference type="InterPro" id="IPR024704">
    <property type="entry name" value="SMC"/>
</dbReference>
<dbReference type="SUPFAM" id="SSF75553">
    <property type="entry name" value="Smc hinge domain"/>
    <property type="match status" value="1"/>
</dbReference>
<evidence type="ECO:0000256" key="1">
    <source>
        <dbReference type="ARBA" id="ARBA00004123"/>
    </source>
</evidence>
<dbReference type="Gene3D" id="3.40.50.300">
    <property type="entry name" value="P-loop containing nucleotide triphosphate hydrolases"/>
    <property type="match status" value="2"/>
</dbReference>
<dbReference type="InterPro" id="IPR027417">
    <property type="entry name" value="P-loop_NTPase"/>
</dbReference>
<comment type="subcellular location">
    <subcellularLocation>
        <location evidence="1 11">Nucleus</location>
    </subcellularLocation>
</comment>
<dbReference type="Proteomes" id="UP001314263">
    <property type="component" value="Unassembled WGS sequence"/>
</dbReference>
<comment type="caution">
    <text evidence="15">The sequence shown here is derived from an EMBL/GenBank/DDBJ whole genome shotgun (WGS) entry which is preliminary data.</text>
</comment>
<dbReference type="Pfam" id="PF02463">
    <property type="entry name" value="SMC_N"/>
    <property type="match status" value="1"/>
</dbReference>
<evidence type="ECO:0000256" key="10">
    <source>
        <dbReference type="ARBA" id="ARBA00023306"/>
    </source>
</evidence>
<keyword evidence="3" id="KW-0132">Cell division</keyword>
<dbReference type="GO" id="GO:0016887">
    <property type="term" value="F:ATP hydrolysis activity"/>
    <property type="evidence" value="ECO:0007669"/>
    <property type="project" value="InterPro"/>
</dbReference>
<evidence type="ECO:0000256" key="8">
    <source>
        <dbReference type="ARBA" id="ARBA00023067"/>
    </source>
</evidence>
<feature type="region of interest" description="Disordered" evidence="13">
    <location>
        <begin position="681"/>
        <end position="710"/>
    </location>
</feature>
<dbReference type="Gene3D" id="1.20.1060.20">
    <property type="match status" value="1"/>
</dbReference>
<evidence type="ECO:0000256" key="9">
    <source>
        <dbReference type="ARBA" id="ARBA00023242"/>
    </source>
</evidence>
<evidence type="ECO:0000256" key="12">
    <source>
        <dbReference type="SAM" id="Coils"/>
    </source>
</evidence>
<dbReference type="Gene3D" id="3.30.70.1620">
    <property type="match status" value="1"/>
</dbReference>
<dbReference type="InterPro" id="IPR036277">
    <property type="entry name" value="SMC_hinge_sf"/>
</dbReference>
<dbReference type="GO" id="GO:0005524">
    <property type="term" value="F:ATP binding"/>
    <property type="evidence" value="ECO:0007669"/>
    <property type="project" value="UniProtKB-KW"/>
</dbReference>
<dbReference type="FunFam" id="3.40.50.300:FF:000481">
    <property type="entry name" value="Structural maintenance of chromosomes 4"/>
    <property type="match status" value="1"/>
</dbReference>
<evidence type="ECO:0000256" key="4">
    <source>
        <dbReference type="ARBA" id="ARBA00022741"/>
    </source>
</evidence>
<evidence type="ECO:0000313" key="15">
    <source>
        <dbReference type="EMBL" id="CAK0785709.1"/>
    </source>
</evidence>
<dbReference type="Pfam" id="PF06470">
    <property type="entry name" value="SMC_hinge"/>
    <property type="match status" value="1"/>
</dbReference>
<dbReference type="SMART" id="SM00968">
    <property type="entry name" value="SMC_hinge"/>
    <property type="match status" value="1"/>
</dbReference>
<dbReference type="AlphaFoldDB" id="A0AAV1IF49"/>
<evidence type="ECO:0000256" key="5">
    <source>
        <dbReference type="ARBA" id="ARBA00022776"/>
    </source>
</evidence>
<evidence type="ECO:0000256" key="11">
    <source>
        <dbReference type="PIRNR" id="PIRNR005719"/>
    </source>
</evidence>
<evidence type="ECO:0000256" key="13">
    <source>
        <dbReference type="SAM" id="MobiDB-lite"/>
    </source>
</evidence>
<dbReference type="PIRSF" id="PIRSF005719">
    <property type="entry name" value="SMC"/>
    <property type="match status" value="1"/>
</dbReference>
<dbReference type="EMBL" id="CAUYUE010000013">
    <property type="protein sequence ID" value="CAK0785709.1"/>
    <property type="molecule type" value="Genomic_DNA"/>
</dbReference>
<keyword evidence="10" id="KW-0131">Cell cycle</keyword>
<dbReference type="PANTHER" id="PTHR18937">
    <property type="entry name" value="STRUCTURAL MAINTENANCE OF CHROMOSOMES SMC FAMILY MEMBER"/>
    <property type="match status" value="1"/>
</dbReference>
<dbReference type="FunFam" id="3.40.50.300:FF:000585">
    <property type="entry name" value="Structural maintenance of chromosomes 4"/>
    <property type="match status" value="1"/>
</dbReference>
<reference evidence="15 16" key="1">
    <citation type="submission" date="2023-10" db="EMBL/GenBank/DDBJ databases">
        <authorList>
            <person name="Maclean D."/>
            <person name="Macfadyen A."/>
        </authorList>
    </citation>
    <scope>NUCLEOTIDE SEQUENCE [LARGE SCALE GENOMIC DNA]</scope>
</reference>
<proteinExistence type="inferred from homology"/>
<keyword evidence="9 11" id="KW-0539">Nucleus</keyword>
<evidence type="ECO:0000256" key="3">
    <source>
        <dbReference type="ARBA" id="ARBA00022618"/>
    </source>
</evidence>
<feature type="domain" description="SMC hinge" evidence="14">
    <location>
        <begin position="546"/>
        <end position="662"/>
    </location>
</feature>
<evidence type="ECO:0000313" key="16">
    <source>
        <dbReference type="Proteomes" id="UP001314263"/>
    </source>
</evidence>
<accession>A0AAV1IF49</accession>
<evidence type="ECO:0000259" key="14">
    <source>
        <dbReference type="SMART" id="SM00968"/>
    </source>
</evidence>
<dbReference type="InterPro" id="IPR010935">
    <property type="entry name" value="SMC_hinge"/>
</dbReference>
<sequence length="1231" mass="135080">MAGDMETSDEQQRRLIITDMVLENFKSYAGEQLVGPFHKSFSSVVGPNGSGKSNVIDAMLFVFGKKAKQLRLSKVSELIHNSSNHRNLESAKVSVQFTEVIDLDDDNYEVVPGTSFTVSRTAHRNNSSVYYIDARKSSFGEVTDVLKGKGIDLDNNRFLILQGEVEQISMMKPIAQGPHDTGLLEYLEDIIGTDKYKPQLQEGSKKLEELSEARQGVLAKVKAAERDRDGLEGAKTVAEAYLGKERECAVAHASLYQIFLRDGQKNIDKIQGNLAELEAKLKHEQEKFKSYSANMQDAETRFQKESKEHKAIQKELDAANERFKEYERKDVKLREDIKHLSAKQKKLLDKLAKDTTKAEALERDAAVMAADAPRLEAEAVQLTQQLQQEEKELARLQEGVKGELEGYRRQLSALRAEQAPWEAQLAEVNGRVAVAAAERDLLLKKQADAEKRLKVAEESLQTATQNAQAIEKEIISMETAEKASRQEAEECRKAAAAAGQEAEALQAALREARGVLAQRRADASARSSQSAVVQALLAARASGEIPGIHGRLGDLAAIDAKYDIAVSTAAAALDYIVVDDTPAAQRCVELLRARKLGIATFLLLDKQAHLAQKASEKVSPPEGVQRLFDLVQVRDSKLRPAFFYALGDTLVAQHLEQASRIAYGGNRRWARVVTLQGEMINDSGTMTGGGGKPRGGRLRLGSGAPRPGDQRAAAAELDTAEKQEHASAEALAEARERAQGASAAAAAAEKKLAGLQVAIPKARMEAEAQRHNAQDLRARLCQLKAATKVAAEDASEVQRLNKEVAAAEKDLAPLQKRLAPLQAKAKALEAQMDNAGGSPLKKQKEAVAGLQQAIAAAEEEAAKKKVGSAAALKQLEKLHKEAVKSTSEADKISEELVARKQEHKGMDDQALEVLKAAKSTEELLAGKVEALAAARTEYERKQKELDIIRDTEVNITSAMTDQSDGLATEQKNHKRSGDLLAKVQKKLAAQQEGAPELLTGQELDTLEPRDLEYRITMLEDELGRMAPDLGVIEEWKRKDAAYGQRLTDLEAATAARNEVREGYERLRKARLDEFMAGFNVISLKLKEMYQMITLGGDAELELVDSLDPFSEGIVFSVRPPKKSWKNIANLSGGEKTLSSLSLVFALHHYKPTPLYVMDEIDAALDFKNVSIVAHYIKERTKNAQFIIISLRNNMFELADRLVGIYKTDDATKSVTINPSAFVVQPLPVAAN</sequence>
<evidence type="ECO:0000256" key="6">
    <source>
        <dbReference type="ARBA" id="ARBA00022840"/>
    </source>
</evidence>
<feature type="coiled-coil region" evidence="12">
    <location>
        <begin position="783"/>
        <end position="895"/>
    </location>
</feature>